<dbReference type="InterPro" id="IPR036388">
    <property type="entry name" value="WH-like_DNA-bd_sf"/>
</dbReference>
<dbReference type="PANTHER" id="PTHR18964:SF149">
    <property type="entry name" value="BIFUNCTIONAL UDP-N-ACETYLGLUCOSAMINE 2-EPIMERASE_N-ACETYLMANNOSAMINE KINASE"/>
    <property type="match status" value="1"/>
</dbReference>
<name>A0AAC9HNK0_9PSEU</name>
<dbReference type="AlphaFoldDB" id="A0AAC9HNK0"/>
<dbReference type="PROSITE" id="PS01125">
    <property type="entry name" value="ROK"/>
    <property type="match status" value="1"/>
</dbReference>
<dbReference type="KEGG" id="ahm:TL08_08800"/>
<dbReference type="GO" id="GO:0016301">
    <property type="term" value="F:kinase activity"/>
    <property type="evidence" value="ECO:0007669"/>
    <property type="project" value="UniProtKB-KW"/>
</dbReference>
<dbReference type="InterPro" id="IPR036390">
    <property type="entry name" value="WH_DNA-bd_sf"/>
</dbReference>
<comment type="similarity">
    <text evidence="1">Belongs to the ROK (NagC/XylR) family.</text>
</comment>
<dbReference type="Gene3D" id="3.30.420.40">
    <property type="match status" value="2"/>
</dbReference>
<dbReference type="SUPFAM" id="SSF46785">
    <property type="entry name" value="Winged helix' DNA-binding domain"/>
    <property type="match status" value="1"/>
</dbReference>
<dbReference type="InterPro" id="IPR043129">
    <property type="entry name" value="ATPase_NBD"/>
</dbReference>
<dbReference type="InterPro" id="IPR049874">
    <property type="entry name" value="ROK_cs"/>
</dbReference>
<evidence type="ECO:0000256" key="1">
    <source>
        <dbReference type="ARBA" id="ARBA00006479"/>
    </source>
</evidence>
<keyword evidence="2" id="KW-0418">Kinase</keyword>
<accession>A0AAC9HNK0</accession>
<dbReference type="Pfam" id="PF00480">
    <property type="entry name" value="ROK"/>
    <property type="match status" value="1"/>
</dbReference>
<dbReference type="Gene3D" id="1.10.10.10">
    <property type="entry name" value="Winged helix-like DNA-binding domain superfamily/Winged helix DNA-binding domain"/>
    <property type="match status" value="1"/>
</dbReference>
<dbReference type="InterPro" id="IPR000600">
    <property type="entry name" value="ROK"/>
</dbReference>
<dbReference type="RefSeq" id="WP_069848019.1">
    <property type="nucleotide sequence ID" value="NZ_CP014859.1"/>
</dbReference>
<dbReference type="SUPFAM" id="SSF53067">
    <property type="entry name" value="Actin-like ATPase domain"/>
    <property type="match status" value="1"/>
</dbReference>
<evidence type="ECO:0000313" key="2">
    <source>
        <dbReference type="EMBL" id="AOS62575.1"/>
    </source>
</evidence>
<organism evidence="2 3">
    <name type="scientific">Actinoalloteichus hymeniacidonis</name>
    <dbReference type="NCBI Taxonomy" id="340345"/>
    <lineage>
        <taxon>Bacteria</taxon>
        <taxon>Bacillati</taxon>
        <taxon>Actinomycetota</taxon>
        <taxon>Actinomycetes</taxon>
        <taxon>Pseudonocardiales</taxon>
        <taxon>Pseudonocardiaceae</taxon>
        <taxon>Actinoalloteichus</taxon>
    </lineage>
</organism>
<proteinExistence type="inferred from homology"/>
<reference evidence="3" key="1">
    <citation type="submission" date="2016-03" db="EMBL/GenBank/DDBJ databases">
        <title>Complete genome sequence of the type strain Actinoalloteichus hymeniacidonis DSM 45092.</title>
        <authorList>
            <person name="Schaffert L."/>
            <person name="Albersmeier A."/>
            <person name="Winkler A."/>
            <person name="Kalinowski J."/>
            <person name="Zotchev S."/>
            <person name="Ruckert C."/>
        </authorList>
    </citation>
    <scope>NUCLEOTIDE SEQUENCE [LARGE SCALE GENOMIC DNA]</scope>
    <source>
        <strain evidence="3">HPA177(T) (DSM 45092(T))</strain>
    </source>
</reference>
<evidence type="ECO:0000313" key="3">
    <source>
        <dbReference type="Proteomes" id="UP000095210"/>
    </source>
</evidence>
<sequence>MRGGANLPLVGTYNRGVVLETIRSSGSISRVELTALTGLTAPTVSNIVRRLIDDELVIEAGQGRSTGGKRRTLLTLNPDACYAVGVRIDPRGAVCVVVDLAGRVVAAARLQDSGTTPEEIIRGVAEEIGALLDSAGIDIERVIGVGVAAPGPLDHGRGVVLDPPNMTQWHDVALRDELAAALNLPVMIDNDATAAAVGEHWLGRANQSRNFASIYMGTGIGAGIFIDGQVYRGATSNVGELGHISLDVDGAWCFCGNRGCVELFSAPPAIVAAALAAGPEAAQLALSGSPRDVRTDFAAISTAAALGSPYAVSLIERSARYLATGVLTLVNLLDLDLVVLGGPAFERIGHLYVAAIEDILATRAFARRGRPPRTVLSALGADVSAVGSAALVLHSEFAPQLLDGRTTDLHSKHQGGASGPA</sequence>
<keyword evidence="3" id="KW-1185">Reference proteome</keyword>
<keyword evidence="2" id="KW-0808">Transferase</keyword>
<dbReference type="PANTHER" id="PTHR18964">
    <property type="entry name" value="ROK (REPRESSOR, ORF, KINASE) FAMILY"/>
    <property type="match status" value="1"/>
</dbReference>
<dbReference type="Proteomes" id="UP000095210">
    <property type="component" value="Chromosome"/>
</dbReference>
<dbReference type="Pfam" id="PF13412">
    <property type="entry name" value="HTH_24"/>
    <property type="match status" value="1"/>
</dbReference>
<protein>
    <submittedName>
        <fullName evidence="2">Transcriptional regulator/sugar kinase</fullName>
    </submittedName>
</protein>
<gene>
    <name evidence="2" type="ORF">TL08_08800</name>
</gene>
<dbReference type="EMBL" id="CP014859">
    <property type="protein sequence ID" value="AOS62575.1"/>
    <property type="molecule type" value="Genomic_DNA"/>
</dbReference>